<protein>
    <submittedName>
        <fullName evidence="2">Uncharacterized protein</fullName>
    </submittedName>
</protein>
<dbReference type="Proteomes" id="UP000011064">
    <property type="component" value="Unassembled WGS sequence"/>
</dbReference>
<dbReference type="VEuPathDB" id="FungiDB:GMDG_06238"/>
<proteinExistence type="predicted"/>
<dbReference type="InParanoid" id="L8FSR7"/>
<evidence type="ECO:0000313" key="3">
    <source>
        <dbReference type="Proteomes" id="UP000011064"/>
    </source>
</evidence>
<dbReference type="HOGENOM" id="CLU_1571317_0_0_1"/>
<evidence type="ECO:0000313" key="2">
    <source>
        <dbReference type="EMBL" id="ELR03584.1"/>
    </source>
</evidence>
<sequence length="170" mass="19372">MPVQHAYQPRRTPLRPTPRRLVHLIIGTIIVLSILLLISRRSTPHLPKLPPVLRPFRPSAHAPPIQPNSTSGDARWHQSWDWLRPFSSAITLDEHRSVLPPLVERVPIYTYYDSESAGGAETEEVLNQVLLTWRRAWWAQGFRPVILGRAEARRSALFEGAKGKGGERRC</sequence>
<name>L8FSR7_PSED2</name>
<feature type="transmembrane region" description="Helical" evidence="1">
    <location>
        <begin position="20"/>
        <end position="38"/>
    </location>
</feature>
<evidence type="ECO:0000256" key="1">
    <source>
        <dbReference type="SAM" id="Phobius"/>
    </source>
</evidence>
<dbReference type="PANTHER" id="PTHR42055">
    <property type="entry name" value="YALI0E03476P"/>
    <property type="match status" value="1"/>
</dbReference>
<keyword evidence="1" id="KW-1133">Transmembrane helix</keyword>
<keyword evidence="1" id="KW-0812">Transmembrane</keyword>
<dbReference type="EMBL" id="GL573319">
    <property type="protein sequence ID" value="ELR03584.1"/>
    <property type="molecule type" value="Genomic_DNA"/>
</dbReference>
<keyword evidence="1" id="KW-0472">Membrane</keyword>
<keyword evidence="3" id="KW-1185">Reference proteome</keyword>
<organism evidence="2 3">
    <name type="scientific">Pseudogymnoascus destructans (strain ATCC MYA-4855 / 20631-21)</name>
    <name type="common">Bat white-nose syndrome fungus</name>
    <name type="synonym">Geomyces destructans</name>
    <dbReference type="NCBI Taxonomy" id="658429"/>
    <lineage>
        <taxon>Eukaryota</taxon>
        <taxon>Fungi</taxon>
        <taxon>Dikarya</taxon>
        <taxon>Ascomycota</taxon>
        <taxon>Pezizomycotina</taxon>
        <taxon>Leotiomycetes</taxon>
        <taxon>Thelebolales</taxon>
        <taxon>Thelebolaceae</taxon>
        <taxon>Pseudogymnoascus</taxon>
    </lineage>
</organism>
<dbReference type="PANTHER" id="PTHR42055:SF1">
    <property type="entry name" value="YALI0E03476P"/>
    <property type="match status" value="1"/>
</dbReference>
<dbReference type="AlphaFoldDB" id="L8FSR7"/>
<reference evidence="3" key="1">
    <citation type="submission" date="2010-09" db="EMBL/GenBank/DDBJ databases">
        <title>The genome sequence of Geomyces destructans 20631-21.</title>
        <authorList>
            <consortium name="The Broad Institute Genome Sequencing Platform"/>
            <person name="Cuomo C.A."/>
            <person name="Blehert D.S."/>
            <person name="Lorch J.M."/>
            <person name="Young S.K."/>
            <person name="Zeng Q."/>
            <person name="Gargeya S."/>
            <person name="Fitzgerald M."/>
            <person name="Haas B."/>
            <person name="Abouelleil A."/>
            <person name="Alvarado L."/>
            <person name="Arachchi H.M."/>
            <person name="Berlin A."/>
            <person name="Brown A."/>
            <person name="Chapman S.B."/>
            <person name="Chen Z."/>
            <person name="Dunbar C."/>
            <person name="Freedman E."/>
            <person name="Gearin G."/>
            <person name="Gellesch M."/>
            <person name="Goldberg J."/>
            <person name="Griggs A."/>
            <person name="Gujja S."/>
            <person name="Heiman D."/>
            <person name="Howarth C."/>
            <person name="Larson L."/>
            <person name="Lui A."/>
            <person name="MacDonald P.J.P."/>
            <person name="Montmayeur A."/>
            <person name="Murphy C."/>
            <person name="Neiman D."/>
            <person name="Pearson M."/>
            <person name="Priest M."/>
            <person name="Roberts A."/>
            <person name="Saif S."/>
            <person name="Shea T."/>
            <person name="Shenoy N."/>
            <person name="Sisk P."/>
            <person name="Stolte C."/>
            <person name="Sykes S."/>
            <person name="Wortman J."/>
            <person name="Nusbaum C."/>
            <person name="Birren B."/>
        </authorList>
    </citation>
    <scope>NUCLEOTIDE SEQUENCE [LARGE SCALE GENOMIC DNA]</scope>
    <source>
        <strain evidence="3">ATCC MYA-4855 / 20631-21</strain>
    </source>
</reference>
<accession>L8FSR7</accession>
<gene>
    <name evidence="2" type="ORF">GMDG_06238</name>
</gene>